<sequence>MTQREMGTWPRWKLYVLVVAALISAMALCFGLGLALWAMILPARVPPAPVTPVPASGELRGDAWRDQLAAQPMLQVPGAAASNSGVSTKLAPVLLVPAADAVGPAGVPTGFPHTPGGAVAQLAAIEVTVLEAMSIPTAHDVHAAWSLPNGVSPAEWAMTRNVQSFLTTLGDQGNAKDDSVLVSATPAAGQIKGTDGPDWVLACVLLDVRAAVAATARIGYGHCERMGWHEGRWQIAPGTPPAKAPSTWPGSDLALQAGWRTWQTT</sequence>
<keyword evidence="1" id="KW-1133">Transmembrane helix</keyword>
<keyword evidence="3" id="KW-1185">Reference proteome</keyword>
<dbReference type="KEGG" id="prv:G7070_08055"/>
<feature type="transmembrane region" description="Helical" evidence="1">
    <location>
        <begin position="12"/>
        <end position="40"/>
    </location>
</feature>
<organism evidence="2 3">
    <name type="scientific">Propioniciclava coleopterorum</name>
    <dbReference type="NCBI Taxonomy" id="2714937"/>
    <lineage>
        <taxon>Bacteria</taxon>
        <taxon>Bacillati</taxon>
        <taxon>Actinomycetota</taxon>
        <taxon>Actinomycetes</taxon>
        <taxon>Propionibacteriales</taxon>
        <taxon>Propionibacteriaceae</taxon>
        <taxon>Propioniciclava</taxon>
    </lineage>
</organism>
<name>A0A6G7Y5Y6_9ACTN</name>
<evidence type="ECO:0000256" key="1">
    <source>
        <dbReference type="SAM" id="Phobius"/>
    </source>
</evidence>
<keyword evidence="1" id="KW-0812">Transmembrane</keyword>
<dbReference type="RefSeq" id="WP_166233308.1">
    <property type="nucleotide sequence ID" value="NZ_CP049865.1"/>
</dbReference>
<evidence type="ECO:0000313" key="3">
    <source>
        <dbReference type="Proteomes" id="UP000501058"/>
    </source>
</evidence>
<accession>A0A6G7Y5Y6</accession>
<dbReference type="Proteomes" id="UP000501058">
    <property type="component" value="Chromosome"/>
</dbReference>
<keyword evidence="1" id="KW-0472">Membrane</keyword>
<gene>
    <name evidence="2" type="ORF">G7070_08055</name>
</gene>
<protein>
    <submittedName>
        <fullName evidence="2">Uncharacterized protein</fullName>
    </submittedName>
</protein>
<proteinExistence type="predicted"/>
<reference evidence="2 3" key="1">
    <citation type="submission" date="2020-03" db="EMBL/GenBank/DDBJ databases">
        <title>Propioniciclava sp. nov., isolated from Hydrophilus acuminatus.</title>
        <authorList>
            <person name="Hyun D.-W."/>
            <person name="Bae J.-W."/>
        </authorList>
    </citation>
    <scope>NUCLEOTIDE SEQUENCE [LARGE SCALE GENOMIC DNA]</scope>
    <source>
        <strain evidence="2 3">HDW11</strain>
    </source>
</reference>
<dbReference type="AlphaFoldDB" id="A0A6G7Y5Y6"/>
<evidence type="ECO:0000313" key="2">
    <source>
        <dbReference type="EMBL" id="QIK72232.1"/>
    </source>
</evidence>
<dbReference type="EMBL" id="CP049865">
    <property type="protein sequence ID" value="QIK72232.1"/>
    <property type="molecule type" value="Genomic_DNA"/>
</dbReference>